<name>A0ACC0BRD8_CATRO</name>
<evidence type="ECO:0000313" key="1">
    <source>
        <dbReference type="EMBL" id="KAI5675162.1"/>
    </source>
</evidence>
<keyword evidence="2" id="KW-1185">Reference proteome</keyword>
<dbReference type="EMBL" id="CM044702">
    <property type="protein sequence ID" value="KAI5675162.1"/>
    <property type="molecule type" value="Genomic_DNA"/>
</dbReference>
<comment type="caution">
    <text evidence="1">The sequence shown here is derived from an EMBL/GenBank/DDBJ whole genome shotgun (WGS) entry which is preliminary data.</text>
</comment>
<accession>A0ACC0BRD8</accession>
<evidence type="ECO:0000313" key="2">
    <source>
        <dbReference type="Proteomes" id="UP001060085"/>
    </source>
</evidence>
<protein>
    <submittedName>
        <fullName evidence="1">Uncharacterized protein</fullName>
    </submittedName>
</protein>
<proteinExistence type="predicted"/>
<reference evidence="2" key="1">
    <citation type="journal article" date="2023" name="Nat. Plants">
        <title>Single-cell RNA sequencing provides a high-resolution roadmap for understanding the multicellular compartmentation of specialized metabolism.</title>
        <authorList>
            <person name="Sun S."/>
            <person name="Shen X."/>
            <person name="Li Y."/>
            <person name="Li Y."/>
            <person name="Wang S."/>
            <person name="Li R."/>
            <person name="Zhang H."/>
            <person name="Shen G."/>
            <person name="Guo B."/>
            <person name="Wei J."/>
            <person name="Xu J."/>
            <person name="St-Pierre B."/>
            <person name="Chen S."/>
            <person name="Sun C."/>
        </authorList>
    </citation>
    <scope>NUCLEOTIDE SEQUENCE [LARGE SCALE GENOMIC DNA]</scope>
</reference>
<sequence>MIESLGAGRKPVRVLQGKYGDLREHEQGRKFAGGLVFDVGDWKTTRFRYDVWLEGRGRWVWRLWRSTCRMGRWNCCSWLFLEVAWMDAQWRLAAYGEFSSIGAHDLLEGRGTRGGNPLQSGGR</sequence>
<organism evidence="1 2">
    <name type="scientific">Catharanthus roseus</name>
    <name type="common">Madagascar periwinkle</name>
    <name type="synonym">Vinca rosea</name>
    <dbReference type="NCBI Taxonomy" id="4058"/>
    <lineage>
        <taxon>Eukaryota</taxon>
        <taxon>Viridiplantae</taxon>
        <taxon>Streptophyta</taxon>
        <taxon>Embryophyta</taxon>
        <taxon>Tracheophyta</taxon>
        <taxon>Spermatophyta</taxon>
        <taxon>Magnoliopsida</taxon>
        <taxon>eudicotyledons</taxon>
        <taxon>Gunneridae</taxon>
        <taxon>Pentapetalae</taxon>
        <taxon>asterids</taxon>
        <taxon>lamiids</taxon>
        <taxon>Gentianales</taxon>
        <taxon>Apocynaceae</taxon>
        <taxon>Rauvolfioideae</taxon>
        <taxon>Vinceae</taxon>
        <taxon>Catharanthinae</taxon>
        <taxon>Catharanthus</taxon>
    </lineage>
</organism>
<dbReference type="Proteomes" id="UP001060085">
    <property type="component" value="Linkage Group LG02"/>
</dbReference>
<gene>
    <name evidence="1" type="ORF">M9H77_06112</name>
</gene>